<sequence>MRLIIDNQTFYVIRKIHRLSMKEMADYLNISQSYVNQIEKGREPVTGNVRDKVVNVFGLDNEKLVKIKKDYNEYTIN</sequence>
<dbReference type="CDD" id="cd00093">
    <property type="entry name" value="HTH_XRE"/>
    <property type="match status" value="1"/>
</dbReference>
<evidence type="ECO:0000313" key="2">
    <source>
        <dbReference type="EMBL" id="WFT74883.1"/>
    </source>
</evidence>
<dbReference type="Proteomes" id="UP001221597">
    <property type="component" value="Chromosome"/>
</dbReference>
<reference evidence="2 3" key="1">
    <citation type="submission" date="2023-04" db="EMBL/GenBank/DDBJ databases">
        <title>Genome sequence of Halobacillus naozhouensis KACC 21980.</title>
        <authorList>
            <person name="Kim S."/>
            <person name="Heo J."/>
            <person name="Kwon S.-W."/>
        </authorList>
    </citation>
    <scope>NUCLEOTIDE SEQUENCE [LARGE SCALE GENOMIC DNA]</scope>
    <source>
        <strain evidence="2 3">KCTC 13234</strain>
    </source>
</reference>
<keyword evidence="3" id="KW-1185">Reference proteome</keyword>
<proteinExistence type="predicted"/>
<evidence type="ECO:0000313" key="3">
    <source>
        <dbReference type="Proteomes" id="UP001221597"/>
    </source>
</evidence>
<protein>
    <submittedName>
        <fullName evidence="2">Helix-turn-helix transcriptional regulator</fullName>
    </submittedName>
</protein>
<name>A0ABY8IXD0_9BACI</name>
<feature type="domain" description="HTH cro/C1-type" evidence="1">
    <location>
        <begin position="13"/>
        <end position="64"/>
    </location>
</feature>
<accession>A0ABY8IXD0</accession>
<dbReference type="Gene3D" id="1.10.260.40">
    <property type="entry name" value="lambda repressor-like DNA-binding domains"/>
    <property type="match status" value="1"/>
</dbReference>
<dbReference type="RefSeq" id="WP_283076876.1">
    <property type="nucleotide sequence ID" value="NZ_CP121671.1"/>
</dbReference>
<organism evidence="2 3">
    <name type="scientific">Halobacillus naozhouensis</name>
    <dbReference type="NCBI Taxonomy" id="554880"/>
    <lineage>
        <taxon>Bacteria</taxon>
        <taxon>Bacillati</taxon>
        <taxon>Bacillota</taxon>
        <taxon>Bacilli</taxon>
        <taxon>Bacillales</taxon>
        <taxon>Bacillaceae</taxon>
        <taxon>Halobacillus</taxon>
    </lineage>
</organism>
<dbReference type="InterPro" id="IPR001387">
    <property type="entry name" value="Cro/C1-type_HTH"/>
</dbReference>
<gene>
    <name evidence="2" type="ORF">P9989_00135</name>
</gene>
<evidence type="ECO:0000259" key="1">
    <source>
        <dbReference type="PROSITE" id="PS50943"/>
    </source>
</evidence>
<dbReference type="EMBL" id="CP121671">
    <property type="protein sequence ID" value="WFT74883.1"/>
    <property type="molecule type" value="Genomic_DNA"/>
</dbReference>
<dbReference type="Pfam" id="PF01381">
    <property type="entry name" value="HTH_3"/>
    <property type="match status" value="1"/>
</dbReference>
<dbReference type="SUPFAM" id="SSF47413">
    <property type="entry name" value="lambda repressor-like DNA-binding domains"/>
    <property type="match status" value="1"/>
</dbReference>
<dbReference type="PROSITE" id="PS50943">
    <property type="entry name" value="HTH_CROC1"/>
    <property type="match status" value="1"/>
</dbReference>
<dbReference type="SMART" id="SM00530">
    <property type="entry name" value="HTH_XRE"/>
    <property type="match status" value="1"/>
</dbReference>
<dbReference type="InterPro" id="IPR010982">
    <property type="entry name" value="Lambda_DNA-bd_dom_sf"/>
</dbReference>